<dbReference type="RefSeq" id="WP_157856647.1">
    <property type="nucleotide sequence ID" value="NZ_JAVRFJ010000050.1"/>
</dbReference>
<evidence type="ECO:0000313" key="1">
    <source>
        <dbReference type="EMBL" id="MDT0573362.1"/>
    </source>
</evidence>
<gene>
    <name evidence="1" type="ORF">RM704_38925</name>
</gene>
<evidence type="ECO:0000313" key="2">
    <source>
        <dbReference type="Proteomes" id="UP001180737"/>
    </source>
</evidence>
<dbReference type="Proteomes" id="UP001180737">
    <property type="component" value="Unassembled WGS sequence"/>
</dbReference>
<reference evidence="1" key="1">
    <citation type="submission" date="2024-05" db="EMBL/GenBank/DDBJ databases">
        <title>30 novel species of actinomycetes from the DSMZ collection.</title>
        <authorList>
            <person name="Nouioui I."/>
        </authorList>
    </citation>
    <scope>NUCLEOTIDE SEQUENCE</scope>
    <source>
        <strain evidence="1">DSM 3412</strain>
    </source>
</reference>
<sequence length="149" mass="16868">MPTLINAVDVRPRVSYRTIQIGPIFFEQAPAEDDIVQIPGEGWRLTSSDNDFYPLVRLEVWNGPAAEPSGSWEYERAFHSPMADHLAVVDLGGVCYGEIQLRPGRYHLRLLCRGRDHVEASLALDPFPPEGPHEDPLEVWVVQMWPHAD</sequence>
<comment type="caution">
    <text evidence="1">The sequence shown here is derived from an EMBL/GenBank/DDBJ whole genome shotgun (WGS) entry which is preliminary data.</text>
</comment>
<dbReference type="EMBL" id="JAVRFJ010000050">
    <property type="protein sequence ID" value="MDT0573362.1"/>
    <property type="molecule type" value="Genomic_DNA"/>
</dbReference>
<keyword evidence="2" id="KW-1185">Reference proteome</keyword>
<name>A0ABU2ZD92_9ACTN</name>
<protein>
    <submittedName>
        <fullName evidence="1">Uncharacterized protein</fullName>
    </submittedName>
</protein>
<accession>A0ABU2ZD92</accession>
<proteinExistence type="predicted"/>
<organism evidence="1 2">
    <name type="scientific">Streptomyces gottesmaniae</name>
    <dbReference type="NCBI Taxonomy" id="3075518"/>
    <lineage>
        <taxon>Bacteria</taxon>
        <taxon>Bacillati</taxon>
        <taxon>Actinomycetota</taxon>
        <taxon>Actinomycetes</taxon>
        <taxon>Kitasatosporales</taxon>
        <taxon>Streptomycetaceae</taxon>
        <taxon>Streptomyces</taxon>
    </lineage>
</organism>